<organism evidence="2">
    <name type="scientific">Solibacter usitatus (strain Ellin6076)</name>
    <dbReference type="NCBI Taxonomy" id="234267"/>
    <lineage>
        <taxon>Bacteria</taxon>
        <taxon>Pseudomonadati</taxon>
        <taxon>Acidobacteriota</taxon>
        <taxon>Terriglobia</taxon>
        <taxon>Bryobacterales</taxon>
        <taxon>Solibacteraceae</taxon>
        <taxon>Candidatus Solibacter</taxon>
    </lineage>
</organism>
<feature type="transmembrane region" description="Helical" evidence="1">
    <location>
        <begin position="183"/>
        <end position="201"/>
    </location>
</feature>
<dbReference type="HOGENOM" id="CLU_436713_0_0_0"/>
<feature type="transmembrane region" description="Helical" evidence="1">
    <location>
        <begin position="404"/>
        <end position="426"/>
    </location>
</feature>
<feature type="transmembrane region" description="Helical" evidence="1">
    <location>
        <begin position="44"/>
        <end position="66"/>
    </location>
</feature>
<dbReference type="InParanoid" id="Q023Z9"/>
<evidence type="ECO:0000256" key="1">
    <source>
        <dbReference type="SAM" id="Phobius"/>
    </source>
</evidence>
<reference evidence="2" key="1">
    <citation type="submission" date="2006-10" db="EMBL/GenBank/DDBJ databases">
        <title>Complete sequence of Solibacter usitatus Ellin6076.</title>
        <authorList>
            <consortium name="US DOE Joint Genome Institute"/>
            <person name="Copeland A."/>
            <person name="Lucas S."/>
            <person name="Lapidus A."/>
            <person name="Barry K."/>
            <person name="Detter J.C."/>
            <person name="Glavina del Rio T."/>
            <person name="Hammon N."/>
            <person name="Israni S."/>
            <person name="Dalin E."/>
            <person name="Tice H."/>
            <person name="Pitluck S."/>
            <person name="Thompson L.S."/>
            <person name="Brettin T."/>
            <person name="Bruce D."/>
            <person name="Han C."/>
            <person name="Tapia R."/>
            <person name="Gilna P."/>
            <person name="Schmutz J."/>
            <person name="Larimer F."/>
            <person name="Land M."/>
            <person name="Hauser L."/>
            <person name="Kyrpides N."/>
            <person name="Mikhailova N."/>
            <person name="Janssen P.H."/>
            <person name="Kuske C.R."/>
            <person name="Richardson P."/>
        </authorList>
    </citation>
    <scope>NUCLEOTIDE SEQUENCE</scope>
    <source>
        <strain evidence="2">Ellin6076</strain>
    </source>
</reference>
<evidence type="ECO:0000313" key="2">
    <source>
        <dbReference type="EMBL" id="ABJ83677.1"/>
    </source>
</evidence>
<feature type="transmembrane region" description="Helical" evidence="1">
    <location>
        <begin position="255"/>
        <end position="275"/>
    </location>
</feature>
<feature type="transmembrane region" description="Helical" evidence="1">
    <location>
        <begin position="5"/>
        <end position="24"/>
    </location>
</feature>
<gene>
    <name evidence="2" type="ordered locus">Acid_2688</name>
</gene>
<feature type="transmembrane region" description="Helical" evidence="1">
    <location>
        <begin position="207"/>
        <end position="224"/>
    </location>
</feature>
<accession>Q023Z9</accession>
<feature type="transmembrane region" description="Helical" evidence="1">
    <location>
        <begin position="156"/>
        <end position="176"/>
    </location>
</feature>
<dbReference type="OrthoDB" id="121404at2"/>
<dbReference type="EMBL" id="CP000473">
    <property type="protein sequence ID" value="ABJ83677.1"/>
    <property type="molecule type" value="Genomic_DNA"/>
</dbReference>
<keyword evidence="1" id="KW-0812">Transmembrane</keyword>
<dbReference type="eggNOG" id="ENOG50342G0">
    <property type="taxonomic scope" value="Bacteria"/>
</dbReference>
<proteinExistence type="predicted"/>
<feature type="transmembrane region" description="Helical" evidence="1">
    <location>
        <begin position="231"/>
        <end position="249"/>
    </location>
</feature>
<protein>
    <submittedName>
        <fullName evidence="2">Uncharacterized protein</fullName>
    </submittedName>
</protein>
<keyword evidence="1" id="KW-0472">Membrane</keyword>
<dbReference type="KEGG" id="sus:Acid_2688"/>
<keyword evidence="1" id="KW-1133">Transmembrane helix</keyword>
<name>Q023Z9_SOLUE</name>
<feature type="transmembrane region" description="Helical" evidence="1">
    <location>
        <begin position="316"/>
        <end position="333"/>
    </location>
</feature>
<dbReference type="AlphaFoldDB" id="Q023Z9"/>
<feature type="transmembrane region" description="Helical" evidence="1">
    <location>
        <begin position="353"/>
        <end position="373"/>
    </location>
</feature>
<sequence length="626" mass="68677">MIGPLWVLLIGLVSAGVFWLPYYVPASSRIVSDSLRFGFNNHVALTSVFLGLAAATILATFSPQASRTNSIPATDGQIGITSLVVVCLIQTAAFVPLYWLANGNTPIGEAAYFLPRLYYMDQGLPPYRGFEFAYGPALAYGPYLAQRLLGVSPQAAYTWSVWAFGIAGYGILWAILRQAKTSRFTKLAAFAGLAACFHIMIAPQYTLLRFLCGIGALVLVGKITQDLRAGWFVLPVIYLGLTLGVFAISPEIGCAFIPGILAYLLLKFGFGAEVVRVAGMYLLLIILVALLIPTEMLLTLRGFAAGGNSFPVMPSPYMLLYLATLFAVVPQLLGRGLSLLTGRRAKPGPDGPFGDPVTIAIGVTSVCMIPGALGRADLGHVYFYGIGVLLLGILGSWRSRKWQLAYCSALVIAFQVVGFVLSFHFLSSDYLSAAGQKMLRWVEDHPQSSVSEYAKSIVGEARWAAAFDRARHTRDVSLETNYAVLAGIGPICANPGDRAAFAVLAQHKNLKPQYFFDSLNVFTVEQRQRMRADYQECRYLIQPFGSEDNSVSAHDTRNAEVDAGWEGYRRYIAWNLCFPWLPRLKPVAEPPVPGETSGRPDFVVLKRVNERWFLWARRDTLQSKSE</sequence>
<feature type="transmembrane region" description="Helical" evidence="1">
    <location>
        <begin position="379"/>
        <end position="397"/>
    </location>
</feature>
<feature type="transmembrane region" description="Helical" evidence="1">
    <location>
        <begin position="78"/>
        <end position="99"/>
    </location>
</feature>
<feature type="transmembrane region" description="Helical" evidence="1">
    <location>
        <begin position="282"/>
        <end position="304"/>
    </location>
</feature>